<dbReference type="PANTHER" id="PTHR43449:SF1">
    <property type="entry name" value="POLYMERASE BETA NUCLEOTIDYLTRANSFERASE DOMAIN-CONTAINING PROTEIN"/>
    <property type="match status" value="1"/>
</dbReference>
<feature type="domain" description="Polymerase nucleotidyl transferase" evidence="1">
    <location>
        <begin position="19"/>
        <end position="75"/>
    </location>
</feature>
<dbReference type="SUPFAM" id="SSF81301">
    <property type="entry name" value="Nucleotidyltransferase"/>
    <property type="match status" value="1"/>
</dbReference>
<name>A0A832LWL7_9BACT</name>
<dbReference type="Pfam" id="PF01909">
    <property type="entry name" value="NTP_transf_2"/>
    <property type="match status" value="1"/>
</dbReference>
<organism evidence="2">
    <name type="scientific">Caldimicrobium thiodismutans</name>
    <dbReference type="NCBI Taxonomy" id="1653476"/>
    <lineage>
        <taxon>Bacteria</taxon>
        <taxon>Pseudomonadati</taxon>
        <taxon>Thermodesulfobacteriota</taxon>
        <taxon>Thermodesulfobacteria</taxon>
        <taxon>Thermodesulfobacteriales</taxon>
        <taxon>Thermodesulfobacteriaceae</taxon>
        <taxon>Caldimicrobium</taxon>
    </lineage>
</organism>
<dbReference type="Gene3D" id="3.30.460.10">
    <property type="entry name" value="Beta Polymerase, domain 2"/>
    <property type="match status" value="1"/>
</dbReference>
<proteinExistence type="predicted"/>
<evidence type="ECO:0000313" key="2">
    <source>
        <dbReference type="EMBL" id="HGV55554.1"/>
    </source>
</evidence>
<dbReference type="PANTHER" id="PTHR43449">
    <property type="entry name" value="NUCLEOTIDYLTRANSFERASE"/>
    <property type="match status" value="1"/>
</dbReference>
<protein>
    <submittedName>
        <fullName evidence="2">Nucleotidyltransferase domain-containing protein</fullName>
    </submittedName>
</protein>
<sequence>MGISKSLRAYKERGFQKALEEVRNYLKGLGLVKYKAILFGSYARGDFSEGSDIDLLIISDELPEDLRARLDFLFLKRDLAPRVEPIGWTKREYELRKEAEDPFIELIESEGIVLWDNL</sequence>
<comment type="caution">
    <text evidence="2">The sequence shown here is derived from an EMBL/GenBank/DDBJ whole genome shotgun (WGS) entry which is preliminary data.</text>
</comment>
<dbReference type="InterPro" id="IPR043519">
    <property type="entry name" value="NT_sf"/>
</dbReference>
<dbReference type="EMBL" id="DSZU01000099">
    <property type="protein sequence ID" value="HGV55554.1"/>
    <property type="molecule type" value="Genomic_DNA"/>
</dbReference>
<dbReference type="GO" id="GO:0016779">
    <property type="term" value="F:nucleotidyltransferase activity"/>
    <property type="evidence" value="ECO:0007669"/>
    <property type="project" value="InterPro"/>
</dbReference>
<dbReference type="InterPro" id="IPR002934">
    <property type="entry name" value="Polymerase_NTP_transf_dom"/>
</dbReference>
<dbReference type="AlphaFoldDB" id="A0A832LWL7"/>
<keyword evidence="2" id="KW-0808">Transferase</keyword>
<reference evidence="2" key="1">
    <citation type="journal article" date="2020" name="mSystems">
        <title>Genome- and Community-Level Interaction Insights into Carbon Utilization and Element Cycling Functions of Hydrothermarchaeota in Hydrothermal Sediment.</title>
        <authorList>
            <person name="Zhou Z."/>
            <person name="Liu Y."/>
            <person name="Xu W."/>
            <person name="Pan J."/>
            <person name="Luo Z.H."/>
            <person name="Li M."/>
        </authorList>
    </citation>
    <scope>NUCLEOTIDE SEQUENCE [LARGE SCALE GENOMIC DNA]</scope>
    <source>
        <strain evidence="2">SpSt-605</strain>
    </source>
</reference>
<gene>
    <name evidence="2" type="ORF">ENT73_05665</name>
</gene>
<accession>A0A832LWL7</accession>
<evidence type="ECO:0000259" key="1">
    <source>
        <dbReference type="Pfam" id="PF01909"/>
    </source>
</evidence>
<dbReference type="CDD" id="cd05403">
    <property type="entry name" value="NT_KNTase_like"/>
    <property type="match status" value="1"/>
</dbReference>